<name>A0A385EF55_9CAUD</name>
<dbReference type="KEGG" id="vg:55001895"/>
<evidence type="ECO:0000313" key="2">
    <source>
        <dbReference type="Proteomes" id="UP000257648"/>
    </source>
</evidence>
<organism evidence="1 2">
    <name type="scientific">Synechococcus phage S-T4</name>
    <dbReference type="NCBI Taxonomy" id="2268578"/>
    <lineage>
        <taxon>Viruses</taxon>
        <taxon>Duplodnaviria</taxon>
        <taxon>Heunggongvirae</taxon>
        <taxon>Uroviricota</taxon>
        <taxon>Caudoviricetes</taxon>
        <taxon>Pantevenvirales</taxon>
        <taxon>Kyanoviridae</taxon>
        <taxon>Tamkungvirus</taxon>
        <taxon>Tamkungvirus ST4</taxon>
    </lineage>
</organism>
<evidence type="ECO:0000313" key="1">
    <source>
        <dbReference type="EMBL" id="AXQ70514.1"/>
    </source>
</evidence>
<sequence length="253" mass="30406">MKTGLIYQPCGLGDILFLQKGAHYIQNELGYKVYWPVIHEFEWLKDYIPHFEFVSWGDNDNPVNGSTQPIPESCQFPYKERYIHGAPTKMEDDLFFFQGFGDYQPIMKGKYDNLGLDWKDWREYIDFNRNIEKEKELYYNVLGLKDDEEFVYVNRLWCTRPKLEFFPHIPADSQSYGGYKVVENQIIPGYSLFDWCMVFERASAVFMIETAINYLLESPQLFDTMSKKPLFLWHRWGDWSQVKYLFNLPWRYQ</sequence>
<accession>A0A385EF55</accession>
<dbReference type="EMBL" id="MH412654">
    <property type="protein sequence ID" value="AXQ70514.1"/>
    <property type="molecule type" value="Genomic_DNA"/>
</dbReference>
<dbReference type="Proteomes" id="UP000257648">
    <property type="component" value="Segment"/>
</dbReference>
<proteinExistence type="predicted"/>
<dbReference type="RefSeq" id="YP_009810873.1">
    <property type="nucleotide sequence ID" value="NC_048049.1"/>
</dbReference>
<dbReference type="GeneID" id="55001895"/>
<protein>
    <submittedName>
        <fullName evidence="1">Uncharacterized protein</fullName>
    </submittedName>
</protein>
<keyword evidence="2" id="KW-1185">Reference proteome</keyword>
<reference evidence="2" key="1">
    <citation type="submission" date="2018-05" db="EMBL/GenBank/DDBJ databases">
        <authorList>
            <person name="You S."/>
        </authorList>
    </citation>
    <scope>NUCLEOTIDE SEQUENCE [LARGE SCALE GENOMIC DNA]</scope>
</reference>